<dbReference type="InterPro" id="IPR006674">
    <property type="entry name" value="HD_domain"/>
</dbReference>
<sequence length="327" mass="38826">MNNLWKIYEKEHLEFINGLIHVPSMQRLKDIGMNCGVEYTAFDFFSNIVPYSRYQHSIGVALIVYHFTHDLRQTVAGLLHDIATPVFAHTIDFYHQDHLKQESTELDTKKVIEQDTVLVSLLHKYHLTIEDVCNYHLYPLADNESPKLSADRLEYTLGNMYSYGFCDLEMIQMIYKDLKVNDKKDELIFKHEDKAVLFTRMMLKCSHVYICDEDRYAMQYLSYVIKKAVDRGVVKEDDFYLQEKSFIDLLIKDKEIKQLWDDFRQLSCVYKGKNKEFFCKQIPAKKRYIDVYVENKGRISKINKEMAQEIQMFLVTNLSEYLWGKCE</sequence>
<dbReference type="Gene3D" id="1.10.3210.10">
    <property type="entry name" value="Hypothetical protein af1432"/>
    <property type="match status" value="1"/>
</dbReference>
<comment type="caution">
    <text evidence="2">The sequence shown here is derived from an EMBL/GenBank/DDBJ whole genome shotgun (WGS) entry which is preliminary data.</text>
</comment>
<dbReference type="EMBL" id="PYLQ01000009">
    <property type="protein sequence ID" value="PST40893.1"/>
    <property type="molecule type" value="Genomic_DNA"/>
</dbReference>
<gene>
    <name evidence="2" type="ORF">C7U54_07700</name>
</gene>
<keyword evidence="3" id="KW-1185">Reference proteome</keyword>
<evidence type="ECO:0000313" key="2">
    <source>
        <dbReference type="EMBL" id="PST40893.1"/>
    </source>
</evidence>
<proteinExistence type="predicted"/>
<evidence type="ECO:0000259" key="1">
    <source>
        <dbReference type="PROSITE" id="PS51831"/>
    </source>
</evidence>
<dbReference type="CDD" id="cd00077">
    <property type="entry name" value="HDc"/>
    <property type="match status" value="1"/>
</dbReference>
<feature type="domain" description="HD" evidence="1">
    <location>
        <begin position="53"/>
        <end position="156"/>
    </location>
</feature>
<dbReference type="Pfam" id="PF01966">
    <property type="entry name" value="HD"/>
    <property type="match status" value="1"/>
</dbReference>
<reference evidence="2 3" key="1">
    <citation type="journal article" date="2019" name="Int. J. Syst. Evol. Microbiol.">
        <title>Faecalibacillus intestinalis gen. nov., sp. nov. and Faecalibacillus faecis sp. nov., isolated from human faeces.</title>
        <authorList>
            <person name="Seo B."/>
            <person name="Jeon K."/>
            <person name="Baek I."/>
            <person name="Lee Y.M."/>
            <person name="Baek K."/>
            <person name="Ko G."/>
        </authorList>
    </citation>
    <scope>NUCLEOTIDE SEQUENCE [LARGE SCALE GENOMIC DNA]</scope>
    <source>
        <strain evidence="2 3">SNUG30099</strain>
    </source>
</reference>
<dbReference type="PROSITE" id="PS51831">
    <property type="entry name" value="HD"/>
    <property type="match status" value="1"/>
</dbReference>
<dbReference type="InterPro" id="IPR003607">
    <property type="entry name" value="HD/PDEase_dom"/>
</dbReference>
<organism evidence="2 3">
    <name type="scientific">Faecalibacillus intestinalis</name>
    <dbReference type="NCBI Taxonomy" id="1982626"/>
    <lineage>
        <taxon>Bacteria</taxon>
        <taxon>Bacillati</taxon>
        <taxon>Bacillota</taxon>
        <taxon>Erysipelotrichia</taxon>
        <taxon>Erysipelotrichales</taxon>
        <taxon>Coprobacillaceae</taxon>
        <taxon>Faecalibacillus</taxon>
    </lineage>
</organism>
<dbReference type="AlphaFoldDB" id="A0A2T3G069"/>
<accession>A0A2T3G069</accession>
<evidence type="ECO:0000313" key="3">
    <source>
        <dbReference type="Proteomes" id="UP000240974"/>
    </source>
</evidence>
<name>A0A2T3G069_9FIRM</name>
<dbReference type="Proteomes" id="UP000240974">
    <property type="component" value="Unassembled WGS sequence"/>
</dbReference>
<protein>
    <recommendedName>
        <fullName evidence="1">HD domain-containing protein</fullName>
    </recommendedName>
</protein>
<dbReference type="SUPFAM" id="SSF109604">
    <property type="entry name" value="HD-domain/PDEase-like"/>
    <property type="match status" value="1"/>
</dbReference>
<dbReference type="RefSeq" id="WP_107029893.1">
    <property type="nucleotide sequence ID" value="NZ_JAQEJU010000047.1"/>
</dbReference>